<protein>
    <submittedName>
        <fullName evidence="2">Uncharacterized protein</fullName>
    </submittedName>
</protein>
<organism evidence="2 3">
    <name type="scientific">Zasmidium cellare</name>
    <name type="common">Wine cellar mold</name>
    <name type="synonym">Racodium cellare</name>
    <dbReference type="NCBI Taxonomy" id="395010"/>
    <lineage>
        <taxon>Eukaryota</taxon>
        <taxon>Fungi</taxon>
        <taxon>Dikarya</taxon>
        <taxon>Ascomycota</taxon>
        <taxon>Pezizomycotina</taxon>
        <taxon>Dothideomycetes</taxon>
        <taxon>Dothideomycetidae</taxon>
        <taxon>Mycosphaerellales</taxon>
        <taxon>Mycosphaerellaceae</taxon>
        <taxon>Zasmidium</taxon>
    </lineage>
</organism>
<sequence>MSNPQPAPGNGPQPTPANGVQPTLANGVQPPLANGVHPTLANGVHPTPGSDQAAQFRTTTHNAAVVLTNAINQIGANLAAIPHRIVAALQQIDPPQDVAGLHAQIIANSRVLYPILVTSTDGPRPDYVQVPDLFVVTSGKGTAIQATVLQPKGGLVNLPPGNDTFYKEVLIKGPTASSTRRALQALLHYTEDILSDDSSHMLTPMNQQTVAGPDGAWHYKK</sequence>
<reference evidence="2 3" key="1">
    <citation type="journal article" date="2023" name="G3 (Bethesda)">
        <title>A chromosome-level genome assembly of Zasmidium syzygii isolated from banana leaves.</title>
        <authorList>
            <person name="van Westerhoven A.C."/>
            <person name="Mehrabi R."/>
            <person name="Talebi R."/>
            <person name="Steentjes M.B.F."/>
            <person name="Corcolon B."/>
            <person name="Chong P.A."/>
            <person name="Kema G.H.J."/>
            <person name="Seidl M.F."/>
        </authorList>
    </citation>
    <scope>NUCLEOTIDE SEQUENCE [LARGE SCALE GENOMIC DNA]</scope>
    <source>
        <strain evidence="2 3">P124</strain>
    </source>
</reference>
<proteinExistence type="predicted"/>
<evidence type="ECO:0000313" key="2">
    <source>
        <dbReference type="EMBL" id="KAK4505053.1"/>
    </source>
</evidence>
<evidence type="ECO:0000256" key="1">
    <source>
        <dbReference type="SAM" id="MobiDB-lite"/>
    </source>
</evidence>
<feature type="region of interest" description="Disordered" evidence="1">
    <location>
        <begin position="1"/>
        <end position="52"/>
    </location>
</feature>
<keyword evidence="3" id="KW-1185">Reference proteome</keyword>
<dbReference type="EMBL" id="JAXOVC010000002">
    <property type="protein sequence ID" value="KAK4505053.1"/>
    <property type="molecule type" value="Genomic_DNA"/>
</dbReference>
<name>A0ABR0EV64_ZASCE</name>
<gene>
    <name evidence="2" type="ORF">PRZ48_003016</name>
</gene>
<evidence type="ECO:0000313" key="3">
    <source>
        <dbReference type="Proteomes" id="UP001305779"/>
    </source>
</evidence>
<feature type="compositionally biased region" description="Pro residues" evidence="1">
    <location>
        <begin position="1"/>
        <end position="15"/>
    </location>
</feature>
<comment type="caution">
    <text evidence="2">The sequence shown here is derived from an EMBL/GenBank/DDBJ whole genome shotgun (WGS) entry which is preliminary data.</text>
</comment>
<dbReference type="Proteomes" id="UP001305779">
    <property type="component" value="Unassembled WGS sequence"/>
</dbReference>
<accession>A0ABR0EV64</accession>